<proteinExistence type="predicted"/>
<dbReference type="GO" id="GO:0140664">
    <property type="term" value="F:ATP-dependent DNA damage sensor activity"/>
    <property type="evidence" value="ECO:0007669"/>
    <property type="project" value="InterPro"/>
</dbReference>
<dbReference type="PANTHER" id="PTHR46487:SF1">
    <property type="entry name" value="DNA REPAIR PROTEIN XRCC3"/>
    <property type="match status" value="1"/>
</dbReference>
<dbReference type="SUPFAM" id="SSF52540">
    <property type="entry name" value="P-loop containing nucleoside triphosphate hydrolases"/>
    <property type="match status" value="1"/>
</dbReference>
<dbReference type="EnsemblMetazoa" id="G11898.4">
    <property type="protein sequence ID" value="G11898.4:cds"/>
    <property type="gene ID" value="G11898"/>
</dbReference>
<organism evidence="8 9">
    <name type="scientific">Magallana gigas</name>
    <name type="common">Pacific oyster</name>
    <name type="synonym">Crassostrea gigas</name>
    <dbReference type="NCBI Taxonomy" id="29159"/>
    <lineage>
        <taxon>Eukaryota</taxon>
        <taxon>Metazoa</taxon>
        <taxon>Spiralia</taxon>
        <taxon>Lophotrochozoa</taxon>
        <taxon>Mollusca</taxon>
        <taxon>Bivalvia</taxon>
        <taxon>Autobranchia</taxon>
        <taxon>Pteriomorphia</taxon>
        <taxon>Ostreida</taxon>
        <taxon>Ostreoidea</taxon>
        <taxon>Ostreidae</taxon>
        <taxon>Magallana</taxon>
    </lineage>
</organism>
<dbReference type="KEGG" id="crg:105333345"/>
<evidence type="ECO:0000256" key="2">
    <source>
        <dbReference type="ARBA" id="ARBA00022741"/>
    </source>
</evidence>
<evidence type="ECO:0000256" key="6">
    <source>
        <dbReference type="ARBA" id="ARBA00023242"/>
    </source>
</evidence>
<evidence type="ECO:0000256" key="4">
    <source>
        <dbReference type="ARBA" id="ARBA00022840"/>
    </source>
</evidence>
<dbReference type="PANTHER" id="PTHR46487">
    <property type="entry name" value="DNA REPAIR PROTEIN XRCC3"/>
    <property type="match status" value="1"/>
</dbReference>
<dbReference type="PROSITE" id="PS50162">
    <property type="entry name" value="RECA_2"/>
    <property type="match status" value="1"/>
</dbReference>
<dbReference type="InterPro" id="IPR027417">
    <property type="entry name" value="P-loop_NTPase"/>
</dbReference>
<dbReference type="RefSeq" id="XP_011434570.1">
    <property type="nucleotide sequence ID" value="XM_011436268.4"/>
</dbReference>
<dbReference type="GeneID" id="105333345"/>
<dbReference type="InterPro" id="IPR047348">
    <property type="entry name" value="XRCC3-like_C"/>
</dbReference>
<dbReference type="GO" id="GO:0033065">
    <property type="term" value="C:Rad51C-XRCC3 complex"/>
    <property type="evidence" value="ECO:0007669"/>
    <property type="project" value="TreeGrafter"/>
</dbReference>
<dbReference type="InterPro" id="IPR013632">
    <property type="entry name" value="Rad51_C"/>
</dbReference>
<keyword evidence="5" id="KW-0234">DNA repair</keyword>
<dbReference type="GO" id="GO:0000400">
    <property type="term" value="F:four-way junction DNA binding"/>
    <property type="evidence" value="ECO:0007669"/>
    <property type="project" value="TreeGrafter"/>
</dbReference>
<keyword evidence="6" id="KW-0539">Nucleus</keyword>
<dbReference type="EnsemblMetazoa" id="G11898.5">
    <property type="protein sequence ID" value="G11898.5:cds"/>
    <property type="gene ID" value="G11898"/>
</dbReference>
<evidence type="ECO:0000256" key="1">
    <source>
        <dbReference type="ARBA" id="ARBA00004123"/>
    </source>
</evidence>
<reference evidence="8" key="1">
    <citation type="submission" date="2022-08" db="UniProtKB">
        <authorList>
            <consortium name="EnsemblMetazoa"/>
        </authorList>
    </citation>
    <scope>IDENTIFICATION</scope>
    <source>
        <strain evidence="8">05x7-T-G4-1.051#20</strain>
    </source>
</reference>
<comment type="subcellular location">
    <subcellularLocation>
        <location evidence="1">Nucleus</location>
    </subcellularLocation>
</comment>
<dbReference type="InterPro" id="IPR020588">
    <property type="entry name" value="RecA_ATP-bd"/>
</dbReference>
<dbReference type="Pfam" id="PF08423">
    <property type="entry name" value="Rad51"/>
    <property type="match status" value="1"/>
</dbReference>
<evidence type="ECO:0000313" key="9">
    <source>
        <dbReference type="Proteomes" id="UP000005408"/>
    </source>
</evidence>
<dbReference type="OrthoDB" id="1861185at2759"/>
<dbReference type="GO" id="GO:0005524">
    <property type="term" value="F:ATP binding"/>
    <property type="evidence" value="ECO:0007669"/>
    <property type="project" value="UniProtKB-KW"/>
</dbReference>
<dbReference type="OMA" id="WANQVTV"/>
<dbReference type="InterPro" id="IPR016467">
    <property type="entry name" value="DNA_recomb/repair_RecA-like"/>
</dbReference>
<dbReference type="CDD" id="cd19491">
    <property type="entry name" value="XRCC3"/>
    <property type="match status" value="1"/>
</dbReference>
<dbReference type="Gene3D" id="3.40.50.300">
    <property type="entry name" value="P-loop containing nucleotide triphosphate hydrolases"/>
    <property type="match status" value="1"/>
</dbReference>
<dbReference type="EnsemblMetazoa" id="G11898.2">
    <property type="protein sequence ID" value="G11898.2:cds"/>
    <property type="gene ID" value="G11898"/>
</dbReference>
<protein>
    <recommendedName>
        <fullName evidence="7">RecA family profile 1 domain-containing protein</fullName>
    </recommendedName>
</protein>
<keyword evidence="3" id="KW-0227">DNA damage</keyword>
<evidence type="ECO:0000259" key="7">
    <source>
        <dbReference type="PROSITE" id="PS50162"/>
    </source>
</evidence>
<feature type="domain" description="RecA family profile 1" evidence="7">
    <location>
        <begin position="81"/>
        <end position="257"/>
    </location>
</feature>
<dbReference type="GO" id="GO:0071140">
    <property type="term" value="P:resolution of mitotic recombination intermediates"/>
    <property type="evidence" value="ECO:0007669"/>
    <property type="project" value="TreeGrafter"/>
</dbReference>
<accession>A0A8W8I1M3</accession>
<keyword evidence="9" id="KW-1185">Reference proteome</keyword>
<sequence>MNTVEDLDVNPKIKTSMRKVGLTSYGQILTLSSQDIERLAKLSQGEVTGLKTAIAQQVLTHPLLTALDLQRGTKNCLQNLIIGKLSTGCKQIDDALRGGILSQGITEISGESASGKTQFCLQLCLTVQLPPEEGGLAAGAAYICTEDAFPSKRLSQMISYFRQRSEKRKQIPFGDNIFIEHVADLDSLNSCIHQKLPHLLSSGSVKLVIVDSVAAVFRCDYELKDMYKRSKHMASLAASLHRISSKYCLPIVCVNQVTDSMQSIGKKNIPALGLAWSNQITCRLSLSRTNREVDLPRIILKGSVIGGFPTSIRTLEVVFAPNLPNLSLMYVIDQEGIKALT</sequence>
<evidence type="ECO:0000313" key="8">
    <source>
        <dbReference type="EnsemblMetazoa" id="G11898.4:cds"/>
    </source>
</evidence>
<name>A0A8W8I1M3_MAGGI</name>
<keyword evidence="2" id="KW-0547">Nucleotide-binding</keyword>
<dbReference type="GO" id="GO:0045003">
    <property type="term" value="P:double-strand break repair via synthesis-dependent strand annealing"/>
    <property type="evidence" value="ECO:0007669"/>
    <property type="project" value="TreeGrafter"/>
</dbReference>
<dbReference type="AlphaFoldDB" id="A0A8W8I1M3"/>
<dbReference type="GO" id="GO:0005657">
    <property type="term" value="C:replication fork"/>
    <property type="evidence" value="ECO:0007669"/>
    <property type="project" value="TreeGrafter"/>
</dbReference>
<evidence type="ECO:0000256" key="3">
    <source>
        <dbReference type="ARBA" id="ARBA00022763"/>
    </source>
</evidence>
<evidence type="ECO:0000256" key="5">
    <source>
        <dbReference type="ARBA" id="ARBA00023204"/>
    </source>
</evidence>
<dbReference type="Proteomes" id="UP000005408">
    <property type="component" value="Unassembled WGS sequence"/>
</dbReference>
<dbReference type="GO" id="GO:0000722">
    <property type="term" value="P:telomere maintenance via recombination"/>
    <property type="evidence" value="ECO:0007669"/>
    <property type="project" value="TreeGrafter"/>
</dbReference>
<keyword evidence="4" id="KW-0067">ATP-binding</keyword>
<dbReference type="GO" id="GO:0090656">
    <property type="term" value="P:t-circle formation"/>
    <property type="evidence" value="ECO:0007669"/>
    <property type="project" value="TreeGrafter"/>
</dbReference>
<dbReference type="PIRSF" id="PIRSF005856">
    <property type="entry name" value="Rad51"/>
    <property type="match status" value="1"/>
</dbReference>